<dbReference type="EMBL" id="JASBWS010000116">
    <property type="protein sequence ID" value="KAJ9096159.1"/>
    <property type="molecule type" value="Genomic_DNA"/>
</dbReference>
<protein>
    <submittedName>
        <fullName evidence="1">Uncharacterized protein</fullName>
    </submittedName>
</protein>
<organism evidence="1 2">
    <name type="scientific">Naganishia adeliensis</name>
    <dbReference type="NCBI Taxonomy" id="92952"/>
    <lineage>
        <taxon>Eukaryota</taxon>
        <taxon>Fungi</taxon>
        <taxon>Dikarya</taxon>
        <taxon>Basidiomycota</taxon>
        <taxon>Agaricomycotina</taxon>
        <taxon>Tremellomycetes</taxon>
        <taxon>Filobasidiales</taxon>
        <taxon>Filobasidiaceae</taxon>
        <taxon>Naganishia</taxon>
    </lineage>
</organism>
<dbReference type="Proteomes" id="UP001230649">
    <property type="component" value="Unassembled WGS sequence"/>
</dbReference>
<evidence type="ECO:0000313" key="2">
    <source>
        <dbReference type="Proteomes" id="UP001230649"/>
    </source>
</evidence>
<comment type="caution">
    <text evidence="1">The sequence shown here is derived from an EMBL/GenBank/DDBJ whole genome shotgun (WGS) entry which is preliminary data.</text>
</comment>
<reference evidence="1" key="1">
    <citation type="submission" date="2023-04" db="EMBL/GenBank/DDBJ databases">
        <title>Draft Genome sequencing of Naganishia species isolated from polar environments using Oxford Nanopore Technology.</title>
        <authorList>
            <person name="Leo P."/>
            <person name="Venkateswaran K."/>
        </authorList>
    </citation>
    <scope>NUCLEOTIDE SEQUENCE</scope>
    <source>
        <strain evidence="1">MNA-CCFEE 5262</strain>
    </source>
</reference>
<sequence length="639" mass="71233">MDGYTNIKGDEAWIRLSDVIWEWFKPLNPWQINAVKTLVSVDALAHERHPLRADGSLELFIGIFPGGKPRLLMSLRQLEYIQYYIKAMKLIQPTPEAIQRYRDALDKLRDDEEETRTRALSKDQEDGAALDEQDATNEKEQEKWQFDAAKLADVPLPSSKYYVAIKLETEQDLKGAIKNPRPYYHLVKGPLSAQIADSDSAAASTRPATPAQHGEDVDSRKEAQGTKPETLPQQPSEKGQADNTEDPLTSVPVADDVKADETVEETTGPALLFQRAEQVYLAASQGSDYSPAAFAKKNPKMPAPSGPASFLTIDLQVWEEEYGVVLDVGWSGCWFEKERSADSEEEGSWMEKRGGGHWIVKENEHRLNSCMKCSIGGKITRLPYVGTGDSEVLPWKQVLSKVEALIPMMQSRSNGGSLFLVVHSNDKDVGALRQLDLPIDDWKLDIEAAMSTSSQNIFVIDTSEMVAAISNANNDRNKSESTTIARSSCSLERLASHLLKDHPVLSCVTGNSGNTADAKMESFLVMTIRGLAACCFAFGEDSAEPRQDELGTTDTPYDESTIEALLRQDDADRTNMLHEHARRQRELRLRKGHDDHSSEYDSQEDGYDSEECDRKLLEECEMDYEISGAGPEDGIEDDY</sequence>
<keyword evidence="2" id="KW-1185">Reference proteome</keyword>
<accession>A0ACC2V9W8</accession>
<proteinExistence type="predicted"/>
<gene>
    <name evidence="1" type="ORF">QFC20_006492</name>
</gene>
<evidence type="ECO:0000313" key="1">
    <source>
        <dbReference type="EMBL" id="KAJ9096159.1"/>
    </source>
</evidence>
<name>A0ACC2V9W8_9TREE</name>